<dbReference type="Gene3D" id="2.40.128.130">
    <property type="entry name" value="Autotransporter beta-domain"/>
    <property type="match status" value="1"/>
</dbReference>
<dbReference type="KEGG" id="bsa:Bacsa_3259"/>
<protein>
    <recommendedName>
        <fullName evidence="4">DUF3575 domain-containing protein</fullName>
    </recommendedName>
</protein>
<evidence type="ECO:0000313" key="2">
    <source>
        <dbReference type="EMBL" id="ADY37785.1"/>
    </source>
</evidence>
<keyword evidence="1" id="KW-0732">Signal</keyword>
<dbReference type="InterPro" id="IPR021958">
    <property type="entry name" value="DUF3575"/>
</dbReference>
<gene>
    <name evidence="2" type="ordered locus">Bacsa_3259</name>
</gene>
<sequence>MKRLLTILLVFMALSASAQKVAVKTNVLYDVTTTLNLGVEFRVAPKWTIDVSGNYNPFEFSDDKKMKHWLVQPEARYWLCEAFNGHFFALHALGGQFNVGNMDLGLFPSFEDARYEGNMYGAGIGYGYQFVLGKRWNLGLEIGAGWIHADWDKYECPQCGEWQGKGKKDYFGLTKAAISLIYIIK</sequence>
<dbReference type="RefSeq" id="WP_013619144.1">
    <property type="nucleotide sequence ID" value="NC_015164.1"/>
</dbReference>
<dbReference type="Pfam" id="PF12099">
    <property type="entry name" value="DUF3575"/>
    <property type="match status" value="1"/>
</dbReference>
<feature type="chain" id="PRO_5003254878" description="DUF3575 domain-containing protein" evidence="1">
    <location>
        <begin position="19"/>
        <end position="185"/>
    </location>
</feature>
<keyword evidence="3" id="KW-1185">Reference proteome</keyword>
<dbReference type="InterPro" id="IPR036709">
    <property type="entry name" value="Autotransporte_beta_dom_sf"/>
</dbReference>
<evidence type="ECO:0000313" key="3">
    <source>
        <dbReference type="Proteomes" id="UP000007486"/>
    </source>
</evidence>
<dbReference type="STRING" id="667015.Bacsa_3259"/>
<dbReference type="SUPFAM" id="SSF103515">
    <property type="entry name" value="Autotransporter"/>
    <property type="match status" value="1"/>
</dbReference>
<dbReference type="eggNOG" id="COG2885">
    <property type="taxonomic scope" value="Bacteria"/>
</dbReference>
<dbReference type="Proteomes" id="UP000007486">
    <property type="component" value="Chromosome"/>
</dbReference>
<dbReference type="HOGENOM" id="CLU_085002_2_0_10"/>
<dbReference type="EMBL" id="CP002530">
    <property type="protein sequence ID" value="ADY37785.1"/>
    <property type="molecule type" value="Genomic_DNA"/>
</dbReference>
<name>F0R531_PHOSB</name>
<accession>F0R531</accession>
<dbReference type="AlphaFoldDB" id="F0R531"/>
<proteinExistence type="predicted"/>
<reference evidence="2 3" key="1">
    <citation type="journal article" date="2011" name="Stand. Genomic Sci.">
        <title>Complete genome sequence of Bacteroides salanitronis type strain (BL78).</title>
        <authorList>
            <person name="Gronow S."/>
            <person name="Held B."/>
            <person name="Lucas S."/>
            <person name="Lapidus A."/>
            <person name="Del Rio T.G."/>
            <person name="Nolan M."/>
            <person name="Tice H."/>
            <person name="Deshpande S."/>
            <person name="Cheng J.F."/>
            <person name="Pitluck S."/>
            <person name="Liolios K."/>
            <person name="Pagani I."/>
            <person name="Ivanova N."/>
            <person name="Mavromatis K."/>
            <person name="Pati A."/>
            <person name="Tapia R."/>
            <person name="Han C."/>
            <person name="Goodwin L."/>
            <person name="Chen A."/>
            <person name="Palaniappan K."/>
            <person name="Land M."/>
            <person name="Hauser L."/>
            <person name="Chang Y.J."/>
            <person name="Jeffries C.D."/>
            <person name="Brambilla E.M."/>
            <person name="Rohde M."/>
            <person name="Goker M."/>
            <person name="Detter J.C."/>
            <person name="Woyke T."/>
            <person name="Bristow J."/>
            <person name="Markowitz V."/>
            <person name="Hugenholtz P."/>
            <person name="Kyrpides N.C."/>
            <person name="Klenk H.P."/>
            <person name="Eisen J.A."/>
        </authorList>
    </citation>
    <scope>NUCLEOTIDE SEQUENCE [LARGE SCALE GENOMIC DNA]</scope>
    <source>
        <strain evidence="2 3">DSM 18170</strain>
    </source>
</reference>
<evidence type="ECO:0000256" key="1">
    <source>
        <dbReference type="SAM" id="SignalP"/>
    </source>
</evidence>
<evidence type="ECO:0008006" key="4">
    <source>
        <dbReference type="Google" id="ProtNLM"/>
    </source>
</evidence>
<dbReference type="OrthoDB" id="1060107at2"/>
<feature type="signal peptide" evidence="1">
    <location>
        <begin position="1"/>
        <end position="18"/>
    </location>
</feature>
<organism evidence="2 3">
    <name type="scientific">Phocaeicola salanitronis (strain DSM 18170 / JCM 13657 / CCUG 60908 / BL78)</name>
    <name type="common">Bacteroides salanitronis</name>
    <dbReference type="NCBI Taxonomy" id="667015"/>
    <lineage>
        <taxon>Bacteria</taxon>
        <taxon>Pseudomonadati</taxon>
        <taxon>Bacteroidota</taxon>
        <taxon>Bacteroidia</taxon>
        <taxon>Bacteroidales</taxon>
        <taxon>Bacteroidaceae</taxon>
        <taxon>Phocaeicola</taxon>
    </lineage>
</organism>